<dbReference type="NCBIfam" id="TIGR00360">
    <property type="entry name" value="ComEC_N-term"/>
    <property type="match status" value="1"/>
</dbReference>
<dbReference type="InterPro" id="IPR004477">
    <property type="entry name" value="ComEC_N"/>
</dbReference>
<keyword evidence="9" id="KW-1185">Reference proteome</keyword>
<dbReference type="AlphaFoldDB" id="A0A410QDW1"/>
<keyword evidence="2" id="KW-1003">Cell membrane</keyword>
<feature type="transmembrane region" description="Helical" evidence="6">
    <location>
        <begin position="50"/>
        <end position="67"/>
    </location>
</feature>
<protein>
    <submittedName>
        <fullName evidence="8">DNA internalization-related competence protein ComEC/Rec2</fullName>
    </submittedName>
</protein>
<feature type="transmembrane region" description="Helical" evidence="6">
    <location>
        <begin position="464"/>
        <end position="481"/>
    </location>
</feature>
<feature type="transmembrane region" description="Helical" evidence="6">
    <location>
        <begin position="401"/>
        <end position="423"/>
    </location>
</feature>
<keyword evidence="4 6" id="KW-1133">Transmembrane helix</keyword>
<dbReference type="Proteomes" id="UP000287969">
    <property type="component" value="Chromosome"/>
</dbReference>
<evidence type="ECO:0000256" key="2">
    <source>
        <dbReference type="ARBA" id="ARBA00022475"/>
    </source>
</evidence>
<dbReference type="PANTHER" id="PTHR30619:SF1">
    <property type="entry name" value="RECOMBINATION PROTEIN 2"/>
    <property type="match status" value="1"/>
</dbReference>
<dbReference type="OrthoDB" id="9761531at2"/>
<dbReference type="PANTHER" id="PTHR30619">
    <property type="entry name" value="DNA INTERNALIZATION/COMPETENCE PROTEIN COMEC/REC2"/>
    <property type="match status" value="1"/>
</dbReference>
<evidence type="ECO:0000313" key="8">
    <source>
        <dbReference type="EMBL" id="QAT62170.1"/>
    </source>
</evidence>
<feature type="transmembrane region" description="Helical" evidence="6">
    <location>
        <begin position="493"/>
        <end position="511"/>
    </location>
</feature>
<feature type="transmembrane region" description="Helical" evidence="6">
    <location>
        <begin position="271"/>
        <end position="294"/>
    </location>
</feature>
<dbReference type="CDD" id="cd07731">
    <property type="entry name" value="ComA-like_MBL-fold"/>
    <property type="match status" value="1"/>
</dbReference>
<dbReference type="RefSeq" id="WP_071138989.1">
    <property type="nucleotide sequence ID" value="NZ_CP035282.1"/>
</dbReference>
<dbReference type="InterPro" id="IPR004797">
    <property type="entry name" value="Competence_ComEC/Rec2"/>
</dbReference>
<evidence type="ECO:0000313" key="9">
    <source>
        <dbReference type="Proteomes" id="UP000287969"/>
    </source>
</evidence>
<dbReference type="SUPFAM" id="SSF56281">
    <property type="entry name" value="Metallo-hydrolase/oxidoreductase"/>
    <property type="match status" value="1"/>
</dbReference>
<feature type="domain" description="Metallo-beta-lactamase" evidence="7">
    <location>
        <begin position="524"/>
        <end position="725"/>
    </location>
</feature>
<dbReference type="KEGG" id="spoa:EQM13_11510"/>
<dbReference type="Pfam" id="PF03772">
    <property type="entry name" value="Competence"/>
    <property type="match status" value="1"/>
</dbReference>
<accession>A0A410QDW1</accession>
<sequence length="816" mass="94551">MKRPFVFIAVSFACGIVFSYFFNLNFTTLKIIFGILILILLFFIKFDKRSLIIIFILLFIAGAFNTYNKLNSSYLLNYVGSQINIRGIIKEVTLSSDEKKRYILDTEEIRIKGQRHLIKERMSLNVVGKNELSPGDEIYFPCDLKEVKRNTNPKLFNYKLYMMTRGIYVTTTVRDYNLAETGKEKLNRMEYLSLKFKDKVEDTFQRTLSPSNGNLMKSILLGEYDYLKEDEILKYRELGLAHILAASGQHIGIISFIIIKILAYLGVERKINILITSFIVWMYGMFIGFPPSILRSLIMFSIILYSQMSFRRYDNINTLFFAMLVILGYNPLFLFDIGFQMSFIATLSLFVFTSAIRHKFYPFSRGLLSSLSAISAIQVGIIPVNSYYFNNISLVSILANFILLPLFSLILIGGFFLLIFSFINMNIAVYAGKLLEAVMNVQNCISDVLMEASPKPFKVFSPNVSEMIIYYFLLLSIFRIIRLDVFDFRIRKAIFFYSLILILFSSILDFTDKSMRVEFIDVGQGDSILLRTNNGNYLIDTGGNIFGDFDVGERVVLPYLVKEGIFNLSGVFITHFDEDHCKSLPLLMENMDIDKIYISHCPEDNKIFNDMSKKAAEKKIPLIELKGGDNIYIDDKIYINVISPKGDLSSRTDKENNFSLVFFLNYYNNKILFTGDIEKEVEELIIEDCTPADYLKVPHHGSMTSSTDEFIKKLSPKYAFICVGQNSYNHPHEVVLERYKELGTKLYRTDEMGLITLEMDRANVIIDYFLKDKMDLWECIIKYEREINFGIIYILLEFIFLKIYVSLEKELKYYEL</sequence>
<evidence type="ECO:0000256" key="6">
    <source>
        <dbReference type="SAM" id="Phobius"/>
    </source>
</evidence>
<name>A0A410QDW1_9FIRM</name>
<feature type="transmembrane region" description="Helical" evidence="6">
    <location>
        <begin position="243"/>
        <end position="265"/>
    </location>
</feature>
<feature type="transmembrane region" description="Helical" evidence="6">
    <location>
        <begin position="6"/>
        <end position="22"/>
    </location>
</feature>
<evidence type="ECO:0000256" key="1">
    <source>
        <dbReference type="ARBA" id="ARBA00004651"/>
    </source>
</evidence>
<comment type="subcellular location">
    <subcellularLocation>
        <location evidence="1">Cell membrane</location>
        <topology evidence="1">Multi-pass membrane protein</topology>
    </subcellularLocation>
</comment>
<dbReference type="Pfam" id="PF13567">
    <property type="entry name" value="DUF4131"/>
    <property type="match status" value="1"/>
</dbReference>
<dbReference type="SMART" id="SM00849">
    <property type="entry name" value="Lactamase_B"/>
    <property type="match status" value="1"/>
</dbReference>
<dbReference type="GO" id="GO:0005886">
    <property type="term" value="C:plasma membrane"/>
    <property type="evidence" value="ECO:0007669"/>
    <property type="project" value="UniProtKB-SubCell"/>
</dbReference>
<feature type="transmembrane region" description="Helical" evidence="6">
    <location>
        <begin position="27"/>
        <end position="44"/>
    </location>
</feature>
<dbReference type="InterPro" id="IPR052159">
    <property type="entry name" value="Competence_DNA_uptake"/>
</dbReference>
<reference evidence="9" key="1">
    <citation type="submission" date="2019-01" db="EMBL/GenBank/DDBJ databases">
        <title>Draft genomes of a novel of Sporanaerobacter strains.</title>
        <authorList>
            <person name="Ma S."/>
        </authorList>
    </citation>
    <scope>NUCLEOTIDE SEQUENCE [LARGE SCALE GENOMIC DNA]</scope>
    <source>
        <strain evidence="9">NJN-17</strain>
    </source>
</reference>
<dbReference type="NCBIfam" id="TIGR00361">
    <property type="entry name" value="ComEC_Rec2"/>
    <property type="match status" value="1"/>
</dbReference>
<dbReference type="EMBL" id="CP035282">
    <property type="protein sequence ID" value="QAT62170.1"/>
    <property type="molecule type" value="Genomic_DNA"/>
</dbReference>
<dbReference type="InterPro" id="IPR001279">
    <property type="entry name" value="Metallo-B-lactamas"/>
</dbReference>
<dbReference type="InterPro" id="IPR035681">
    <property type="entry name" value="ComA-like_MBL"/>
</dbReference>
<proteinExistence type="predicted"/>
<evidence type="ECO:0000256" key="5">
    <source>
        <dbReference type="ARBA" id="ARBA00023136"/>
    </source>
</evidence>
<evidence type="ECO:0000259" key="7">
    <source>
        <dbReference type="SMART" id="SM00849"/>
    </source>
</evidence>
<feature type="transmembrane region" description="Helical" evidence="6">
    <location>
        <begin position="368"/>
        <end position="389"/>
    </location>
</feature>
<dbReference type="InterPro" id="IPR025405">
    <property type="entry name" value="DUF4131"/>
</dbReference>
<evidence type="ECO:0000256" key="3">
    <source>
        <dbReference type="ARBA" id="ARBA00022692"/>
    </source>
</evidence>
<dbReference type="Gene3D" id="3.60.15.10">
    <property type="entry name" value="Ribonuclease Z/Hydroxyacylglutathione hydrolase-like"/>
    <property type="match status" value="1"/>
</dbReference>
<gene>
    <name evidence="8" type="ORF">EQM13_11510</name>
</gene>
<keyword evidence="3 6" id="KW-0812">Transmembrane</keyword>
<dbReference type="Pfam" id="PF00753">
    <property type="entry name" value="Lactamase_B"/>
    <property type="match status" value="1"/>
</dbReference>
<keyword evidence="5 6" id="KW-0472">Membrane</keyword>
<feature type="transmembrane region" description="Helical" evidence="6">
    <location>
        <begin position="315"/>
        <end position="333"/>
    </location>
</feature>
<evidence type="ECO:0000256" key="4">
    <source>
        <dbReference type="ARBA" id="ARBA00022989"/>
    </source>
</evidence>
<feature type="transmembrane region" description="Helical" evidence="6">
    <location>
        <begin position="339"/>
        <end position="356"/>
    </location>
</feature>
<dbReference type="InterPro" id="IPR036866">
    <property type="entry name" value="RibonucZ/Hydroxyglut_hydro"/>
</dbReference>
<organism evidence="8 9">
    <name type="scientific">Acidilutibacter cellobiosedens</name>
    <dbReference type="NCBI Taxonomy" id="2507161"/>
    <lineage>
        <taxon>Bacteria</taxon>
        <taxon>Bacillati</taxon>
        <taxon>Bacillota</taxon>
        <taxon>Tissierellia</taxon>
        <taxon>Tissierellales</taxon>
        <taxon>Acidilutibacteraceae</taxon>
        <taxon>Acidilutibacter</taxon>
    </lineage>
</organism>
<dbReference type="GO" id="GO:0030420">
    <property type="term" value="P:establishment of competence for transformation"/>
    <property type="evidence" value="ECO:0007669"/>
    <property type="project" value="InterPro"/>
</dbReference>